<sequence>MRRELESETAPIENGADNAQRRNDPSDVIEATVVDDDAHSRVKSLNEGGDSDVPPRKEERKVSKEECIQAMDRLAGLDSPPAELNDDVKTVIEWVIQKRREDGVNGQADDLQGKYNQAKHEEGKADVLIKEVYDAVRSKSTAGGEKTPPRASGGGDAAGVPEGAPPAEPPLPPEDEAPEEDDGGGDDELPPEVERIFRVTEGNNVLRCDSLRNWFLSNVTTADEDTLARVNALILIYEEPARVFPPVDVRPPFAGVSTSLEGEMSVEVADLRDEYVKKMVEYLYTQAGSIELPQMKDIDALLKPFKDQISDREVKDRFGQWGVSFAQLMLVMRGGVYFQEMITAQGAAQSKPSDAEHQWDVLWDRVFKNNVKDEHFLGLLKGIERGGAESGFRLDRVSAMVDRLVKMGELAGKTDGPQAVAEVTLDAMGNEGGWIKEYRGGNKSPATFTKENVERLRLELGLSASEAWSAQLLFSLLFEAEFNSRHPQYILTHTRQATENLSKIAWWSKWWHRRPLLPTPDGRLVPDRLVIDRDDPIKDAHRVTALGREVTFSAMPDRLWSAPGFAKDELRWAAGLTRREPDLSGYTGGASVAEVLKWKLEGNEGTPKAGGYLGKVMGDYVTVTTLFKTITEISGGAKKEDLLTGQNLLKLRNQLSAAVSGGHISEERARVFMERAVRVQVLELSVFTENAVSMDGKSPRAADPYEMLKMFSMSVANIDSAGRNLFRVNGEEGDITAEEIAAYNRAKNFCMDVATAYTKSKPFMANFVLSVPGYINAVRRSLSAYPDVPKLFRIENLNNVRMGAVTRRVAEWDTRTQEMNENLADKIPDWGPLKLLKWFIRG</sequence>
<feature type="region of interest" description="Disordered" evidence="1">
    <location>
        <begin position="99"/>
        <end position="121"/>
    </location>
</feature>
<comment type="caution">
    <text evidence="2">The sequence shown here is derived from an EMBL/GenBank/DDBJ whole genome shotgun (WGS) entry which is preliminary data.</text>
</comment>
<evidence type="ECO:0000313" key="3">
    <source>
        <dbReference type="Proteomes" id="UP000176682"/>
    </source>
</evidence>
<evidence type="ECO:0000256" key="1">
    <source>
        <dbReference type="SAM" id="MobiDB-lite"/>
    </source>
</evidence>
<evidence type="ECO:0000313" key="2">
    <source>
        <dbReference type="EMBL" id="OGD79520.1"/>
    </source>
</evidence>
<name>A0A1F5FIY2_9BACT</name>
<feature type="region of interest" description="Disordered" evidence="1">
    <location>
        <begin position="1"/>
        <end position="64"/>
    </location>
</feature>
<feature type="region of interest" description="Disordered" evidence="1">
    <location>
        <begin position="139"/>
        <end position="190"/>
    </location>
</feature>
<gene>
    <name evidence="2" type="ORF">A2368_00070</name>
</gene>
<feature type="compositionally biased region" description="Pro residues" evidence="1">
    <location>
        <begin position="163"/>
        <end position="172"/>
    </location>
</feature>
<feature type="compositionally biased region" description="Acidic residues" evidence="1">
    <location>
        <begin position="173"/>
        <end position="190"/>
    </location>
</feature>
<accession>A0A1F5FIY2</accession>
<dbReference type="Proteomes" id="UP000176682">
    <property type="component" value="Unassembled WGS sequence"/>
</dbReference>
<protein>
    <submittedName>
        <fullName evidence="2">Uncharacterized protein</fullName>
    </submittedName>
</protein>
<dbReference type="EMBL" id="MFAM01000018">
    <property type="protein sequence ID" value="OGD79520.1"/>
    <property type="molecule type" value="Genomic_DNA"/>
</dbReference>
<proteinExistence type="predicted"/>
<organism evidence="2 3">
    <name type="scientific">Candidatus Collierbacteria bacterium RIFOXYB1_FULL_49_13</name>
    <dbReference type="NCBI Taxonomy" id="1817728"/>
    <lineage>
        <taxon>Bacteria</taxon>
        <taxon>Candidatus Collieribacteriota</taxon>
    </lineage>
</organism>
<dbReference type="AlphaFoldDB" id="A0A1F5FIY2"/>
<reference evidence="2 3" key="1">
    <citation type="journal article" date="2016" name="Nat. Commun.">
        <title>Thousands of microbial genomes shed light on interconnected biogeochemical processes in an aquifer system.</title>
        <authorList>
            <person name="Anantharaman K."/>
            <person name="Brown C.T."/>
            <person name="Hug L.A."/>
            <person name="Sharon I."/>
            <person name="Castelle C.J."/>
            <person name="Probst A.J."/>
            <person name="Thomas B.C."/>
            <person name="Singh A."/>
            <person name="Wilkins M.J."/>
            <person name="Karaoz U."/>
            <person name="Brodie E.L."/>
            <person name="Williams K.H."/>
            <person name="Hubbard S.S."/>
            <person name="Banfield J.F."/>
        </authorList>
    </citation>
    <scope>NUCLEOTIDE SEQUENCE [LARGE SCALE GENOMIC DNA]</scope>
</reference>
<feature type="compositionally biased region" description="Basic and acidic residues" evidence="1">
    <location>
        <begin position="53"/>
        <end position="64"/>
    </location>
</feature>